<dbReference type="GO" id="GO:0009401">
    <property type="term" value="P:phosphoenolpyruvate-dependent sugar phosphotransferase system"/>
    <property type="evidence" value="ECO:0007669"/>
    <property type="project" value="InterPro"/>
</dbReference>
<evidence type="ECO:0000256" key="1">
    <source>
        <dbReference type="ARBA" id="ARBA00022679"/>
    </source>
</evidence>
<dbReference type="STRING" id="392484.LP43_2485"/>
<keyword evidence="1" id="KW-0808">Transferase</keyword>
<dbReference type="EMBL" id="JRQD01000007">
    <property type="protein sequence ID" value="KGM05921.1"/>
    <property type="molecule type" value="Genomic_DNA"/>
</dbReference>
<dbReference type="SUPFAM" id="SSF53062">
    <property type="entry name" value="PTS system fructose IIA component-like"/>
    <property type="match status" value="1"/>
</dbReference>
<dbReference type="InterPro" id="IPR036662">
    <property type="entry name" value="PTS_EIIA_man-typ_sf"/>
</dbReference>
<gene>
    <name evidence="3" type="ORF">LP43_2485</name>
</gene>
<evidence type="ECO:0000259" key="2">
    <source>
        <dbReference type="PROSITE" id="PS51096"/>
    </source>
</evidence>
<dbReference type="Pfam" id="PF03610">
    <property type="entry name" value="EIIA-man"/>
    <property type="match status" value="1"/>
</dbReference>
<dbReference type="PANTHER" id="PTHR33799:SF1">
    <property type="entry name" value="PTS SYSTEM MANNOSE-SPECIFIC EIIAB COMPONENT-RELATED"/>
    <property type="match status" value="1"/>
</dbReference>
<name>A0A0A0BD92_9GAMM</name>
<dbReference type="InterPro" id="IPR004701">
    <property type="entry name" value="PTS_EIIA_man-typ"/>
</dbReference>
<dbReference type="PROSITE" id="PS51096">
    <property type="entry name" value="PTS_EIIA_TYPE_4"/>
    <property type="match status" value="1"/>
</dbReference>
<sequence length="135" mass="14651">MTVGVLLVSHNNIGTELINTARQMLSCCPLPTKVLSIATMDSPEAIRLELDDDLKNLDQGHGILILTDMFGSTPSNIACAVSDRDDIRVVSGLNLPMLVRVLNYPALDLDELEHKALSGGQEGVVRCHHSGYSRK</sequence>
<reference evidence="3 4" key="1">
    <citation type="submission" date="2014-09" db="EMBL/GenBank/DDBJ databases">
        <authorList>
            <person name="Grob C."/>
            <person name="Taubert M."/>
            <person name="Howat A.M."/>
            <person name="Burns O.J."/>
            <person name="Dixon J.L."/>
            <person name="Chen Y."/>
            <person name="Murrell J.C."/>
        </authorList>
    </citation>
    <scope>NUCLEOTIDE SEQUENCE [LARGE SCALE GENOMIC DNA]</scope>
    <source>
        <strain evidence="3">L4</strain>
    </source>
</reference>
<dbReference type="GO" id="GO:0016020">
    <property type="term" value="C:membrane"/>
    <property type="evidence" value="ECO:0007669"/>
    <property type="project" value="InterPro"/>
</dbReference>
<dbReference type="AlphaFoldDB" id="A0A0A0BD92"/>
<organism evidence="3 4">
    <name type="scientific">Methylophaga thiooxydans</name>
    <dbReference type="NCBI Taxonomy" id="392484"/>
    <lineage>
        <taxon>Bacteria</taxon>
        <taxon>Pseudomonadati</taxon>
        <taxon>Pseudomonadota</taxon>
        <taxon>Gammaproteobacteria</taxon>
        <taxon>Thiotrichales</taxon>
        <taxon>Piscirickettsiaceae</taxon>
        <taxon>Methylophaga</taxon>
    </lineage>
</organism>
<dbReference type="Gene3D" id="3.40.50.510">
    <property type="entry name" value="Phosphotransferase system, mannose-type IIA component"/>
    <property type="match status" value="1"/>
</dbReference>
<evidence type="ECO:0000313" key="4">
    <source>
        <dbReference type="Proteomes" id="UP000029999"/>
    </source>
</evidence>
<dbReference type="RefSeq" id="WP_036315825.1">
    <property type="nucleotide sequence ID" value="NZ_JADFAB010000013.1"/>
</dbReference>
<accession>A0A0A0BD92</accession>
<dbReference type="PANTHER" id="PTHR33799">
    <property type="entry name" value="PTS PERMEASE-RELATED-RELATED"/>
    <property type="match status" value="1"/>
</dbReference>
<protein>
    <submittedName>
        <fullName evidence="3">PTS system fructose subfamily IIA component</fullName>
    </submittedName>
</protein>
<evidence type="ECO:0000313" key="3">
    <source>
        <dbReference type="EMBL" id="KGM05921.1"/>
    </source>
</evidence>
<dbReference type="Proteomes" id="UP000029999">
    <property type="component" value="Unassembled WGS sequence"/>
</dbReference>
<comment type="caution">
    <text evidence="3">The sequence shown here is derived from an EMBL/GenBank/DDBJ whole genome shotgun (WGS) entry which is preliminary data.</text>
</comment>
<proteinExistence type="predicted"/>
<feature type="domain" description="PTS EIIA type-4" evidence="2">
    <location>
        <begin position="2"/>
        <end position="124"/>
    </location>
</feature>
<dbReference type="InterPro" id="IPR051471">
    <property type="entry name" value="Bacterial_PTS_sugar_comp"/>
</dbReference>
<dbReference type="GO" id="GO:0016740">
    <property type="term" value="F:transferase activity"/>
    <property type="evidence" value="ECO:0007669"/>
    <property type="project" value="UniProtKB-KW"/>
</dbReference>